<keyword evidence="2" id="KW-0812">Transmembrane</keyword>
<reference evidence="4" key="1">
    <citation type="submission" date="2020-11" db="EMBL/GenBank/DDBJ databases">
        <authorList>
            <consortium name="DOE Joint Genome Institute"/>
            <person name="Ahrendt S."/>
            <person name="Riley R."/>
            <person name="Andreopoulos W."/>
            <person name="LaButti K."/>
            <person name="Pangilinan J."/>
            <person name="Ruiz-duenas F.J."/>
            <person name="Barrasa J.M."/>
            <person name="Sanchez-Garcia M."/>
            <person name="Camarero S."/>
            <person name="Miyauchi S."/>
            <person name="Serrano A."/>
            <person name="Linde D."/>
            <person name="Babiker R."/>
            <person name="Drula E."/>
            <person name="Ayuso-Fernandez I."/>
            <person name="Pacheco R."/>
            <person name="Padilla G."/>
            <person name="Ferreira P."/>
            <person name="Barriuso J."/>
            <person name="Kellner H."/>
            <person name="Castanera R."/>
            <person name="Alfaro M."/>
            <person name="Ramirez L."/>
            <person name="Pisabarro A.G."/>
            <person name="Kuo A."/>
            <person name="Tritt A."/>
            <person name="Lipzen A."/>
            <person name="He G."/>
            <person name="Yan M."/>
            <person name="Ng V."/>
            <person name="Cullen D."/>
            <person name="Martin F."/>
            <person name="Rosso M.-N."/>
            <person name="Henrissat B."/>
            <person name="Hibbett D."/>
            <person name="Martinez A.T."/>
            <person name="Grigoriev I.V."/>
        </authorList>
    </citation>
    <scope>NUCLEOTIDE SEQUENCE</scope>
    <source>
        <strain evidence="4">AH 44721</strain>
    </source>
</reference>
<comment type="caution">
    <text evidence="4">The sequence shown here is derived from an EMBL/GenBank/DDBJ whole genome shotgun (WGS) entry which is preliminary data.</text>
</comment>
<evidence type="ECO:0000256" key="2">
    <source>
        <dbReference type="SAM" id="Phobius"/>
    </source>
</evidence>
<keyword evidence="5" id="KW-1185">Reference proteome</keyword>
<dbReference type="InterPro" id="IPR022043">
    <property type="entry name" value="CAF1A_DD"/>
</dbReference>
<sequence length="744" mass="83773">MSTPELTQEKQERTPIVELRNGKVVFKQKPISFEKQSETLQEIVKFRGLLEERINRKEGPLSPLIAKLAHESEKTLTALGKHIHHELLPTVDDDEDKDIASATSDALPLNLVENAIQEILVRNNYGIDLPLGVKAPAATSVWRWEVRTDHLDWLPKNSREKLKCGVQNVFNMIYILQAKEDLKLLLGALSQEERNVIIDPKGTNKLPPKELNKPNSSQSTVADDAKVAPQSSKKEGKRKAEEPENDNVDAKAAANRPKKPIDPEKVAKEKERLEKKAARAEKERKEKEAHNKSQNLMAKFFSKTKASSPTKISESAVAGPSKVQSDFEKVFKPFVLQKDRVMAPTNWFRKKRKQAKSKTSANNEVIFIDNDEDEDVEMRQPQPTKQELETMSSQERLHGILTALPPAPIPHCRPPQKPGFTVYNPISVRDLVSQLSEAEISGNDELVRTLLAKLKDRDLLPAKVFCFHEDARPGYFGTWTRNSRIIGSRKPFGKDTIGEEWEEEPAGEDVAEDGEEKTKNGQKTEGGLPLVPFAKGPMFESVIGKCDYEPFRPYTIQLFNDTPMSIDPFTFVSTCLEDYKESLRNSALPKDNTDGATFAVPALPPRLTSDSKPIDSPDSVNGTAQVPKKAPVVPKAPFPDIHVQLLFDRITQLQASSISALVESIHLELREHKVKKNAIEAKIREIGEKCKEKRVWVVKPALLYIIISIMVHFYLLKIHIGMLDTQSEASHHELAIFHKSWVYS</sequence>
<proteinExistence type="predicted"/>
<evidence type="ECO:0000256" key="1">
    <source>
        <dbReference type="SAM" id="MobiDB-lite"/>
    </source>
</evidence>
<dbReference type="Proteomes" id="UP000724874">
    <property type="component" value="Unassembled WGS sequence"/>
</dbReference>
<evidence type="ECO:0000259" key="3">
    <source>
        <dbReference type="Pfam" id="PF12253"/>
    </source>
</evidence>
<protein>
    <recommendedName>
        <fullName evidence="3">Chromatin assembly factor 1 subunit A dimerization domain-containing protein</fullName>
    </recommendedName>
</protein>
<keyword evidence="2" id="KW-1133">Transmembrane helix</keyword>
<feature type="compositionally biased region" description="Basic and acidic residues" evidence="1">
    <location>
        <begin position="232"/>
        <end position="242"/>
    </location>
</feature>
<feature type="region of interest" description="Disordered" evidence="1">
    <location>
        <begin position="199"/>
        <end position="322"/>
    </location>
</feature>
<evidence type="ECO:0000313" key="4">
    <source>
        <dbReference type="EMBL" id="KAF8911145.1"/>
    </source>
</evidence>
<feature type="domain" description="Chromatin assembly factor 1 subunit A dimerization" evidence="3">
    <location>
        <begin position="463"/>
        <end position="522"/>
    </location>
</feature>
<name>A0A9P5NW58_GYMJU</name>
<gene>
    <name evidence="4" type="ORF">CPB84DRAFT_1812600</name>
</gene>
<feature type="compositionally biased region" description="Basic and acidic residues" evidence="1">
    <location>
        <begin position="259"/>
        <end position="291"/>
    </location>
</feature>
<organism evidence="4 5">
    <name type="scientific">Gymnopilus junonius</name>
    <name type="common">Spectacular rustgill mushroom</name>
    <name type="synonym">Gymnopilus spectabilis subsp. junonius</name>
    <dbReference type="NCBI Taxonomy" id="109634"/>
    <lineage>
        <taxon>Eukaryota</taxon>
        <taxon>Fungi</taxon>
        <taxon>Dikarya</taxon>
        <taxon>Basidiomycota</taxon>
        <taxon>Agaricomycotina</taxon>
        <taxon>Agaricomycetes</taxon>
        <taxon>Agaricomycetidae</taxon>
        <taxon>Agaricales</taxon>
        <taxon>Agaricineae</taxon>
        <taxon>Hymenogastraceae</taxon>
        <taxon>Gymnopilus</taxon>
    </lineage>
</organism>
<dbReference type="OrthoDB" id="440676at2759"/>
<dbReference type="AlphaFoldDB" id="A0A9P5NW58"/>
<evidence type="ECO:0000313" key="5">
    <source>
        <dbReference type="Proteomes" id="UP000724874"/>
    </source>
</evidence>
<accession>A0A9P5NW58</accession>
<feature type="region of interest" description="Disordered" evidence="1">
    <location>
        <begin position="598"/>
        <end position="628"/>
    </location>
</feature>
<keyword evidence="2" id="KW-0472">Membrane</keyword>
<feature type="region of interest" description="Disordered" evidence="1">
    <location>
        <begin position="493"/>
        <end position="529"/>
    </location>
</feature>
<feature type="transmembrane region" description="Helical" evidence="2">
    <location>
        <begin position="696"/>
        <end position="716"/>
    </location>
</feature>
<feature type="compositionally biased region" description="Acidic residues" evidence="1">
    <location>
        <begin position="498"/>
        <end position="515"/>
    </location>
</feature>
<dbReference type="Pfam" id="PF12253">
    <property type="entry name" value="CAF1A_dimeriz"/>
    <property type="match status" value="1"/>
</dbReference>
<feature type="compositionally biased region" description="Polar residues" evidence="1">
    <location>
        <begin position="304"/>
        <end position="313"/>
    </location>
</feature>
<dbReference type="EMBL" id="JADNYJ010000005">
    <property type="protein sequence ID" value="KAF8911145.1"/>
    <property type="molecule type" value="Genomic_DNA"/>
</dbReference>